<keyword evidence="2" id="KW-1185">Reference proteome</keyword>
<reference evidence="1 2" key="1">
    <citation type="submission" date="2020-07" db="EMBL/GenBank/DDBJ databases">
        <title>Roseicoccus Jingziensis gen. nov., sp. nov., isolated from coastal seawater.</title>
        <authorList>
            <person name="Feng X."/>
        </authorList>
    </citation>
    <scope>NUCLEOTIDE SEQUENCE [LARGE SCALE GENOMIC DNA]</scope>
    <source>
        <strain evidence="1 2">N1E253</strain>
    </source>
</reference>
<evidence type="ECO:0000313" key="1">
    <source>
        <dbReference type="EMBL" id="NWK54558.1"/>
    </source>
</evidence>
<dbReference type="Proteomes" id="UP000557872">
    <property type="component" value="Unassembled WGS sequence"/>
</dbReference>
<name>A0A851G9Z8_9BACT</name>
<organism evidence="1 2">
    <name type="scientific">Oceaniferula marina</name>
    <dbReference type="NCBI Taxonomy" id="2748318"/>
    <lineage>
        <taxon>Bacteria</taxon>
        <taxon>Pseudomonadati</taxon>
        <taxon>Verrucomicrobiota</taxon>
        <taxon>Verrucomicrobiia</taxon>
        <taxon>Verrucomicrobiales</taxon>
        <taxon>Verrucomicrobiaceae</taxon>
        <taxon>Oceaniferula</taxon>
    </lineage>
</organism>
<accession>A0A851G9Z8</accession>
<gene>
    <name evidence="1" type="ORF">HW115_02975</name>
</gene>
<dbReference type="EMBL" id="JACBAZ010000001">
    <property type="protein sequence ID" value="NWK54558.1"/>
    <property type="molecule type" value="Genomic_DNA"/>
</dbReference>
<sequence length="217" mass="24966">MKNKTSVNLQQVYFFDLPLSDVYGIACAAMRLIYHGSAEGAFGMDTKEAIDLEHVDALQIALKHRTVDPLSEIYDYDLVYYRKEIANRLWSSKFRKGCPTLRRLTRRVQFSDKATIKPNRLRHFYIKSNRPVHVAKYGNDVPTDHCVPEDYIQSFGEQFEGYLMRSKMGFPLVTSLFDAQGLNLADRREVSKLQASSKHSPHVLVYSDRIAQRQKAG</sequence>
<evidence type="ECO:0000313" key="2">
    <source>
        <dbReference type="Proteomes" id="UP000557872"/>
    </source>
</evidence>
<dbReference type="AlphaFoldDB" id="A0A851G9Z8"/>
<proteinExistence type="predicted"/>
<protein>
    <submittedName>
        <fullName evidence="1">Uncharacterized protein</fullName>
    </submittedName>
</protein>
<comment type="caution">
    <text evidence="1">The sequence shown here is derived from an EMBL/GenBank/DDBJ whole genome shotgun (WGS) entry which is preliminary data.</text>
</comment>
<dbReference type="RefSeq" id="WP_178931078.1">
    <property type="nucleotide sequence ID" value="NZ_JACBAZ010000001.1"/>
</dbReference>